<dbReference type="AlphaFoldDB" id="A0A9P4LUN6"/>
<protein>
    <submittedName>
        <fullName evidence="2">Uncharacterized protein</fullName>
    </submittedName>
</protein>
<reference evidence="2" key="1">
    <citation type="journal article" date="2020" name="Stud. Mycol.">
        <title>101 Dothideomycetes genomes: a test case for predicting lifestyles and emergence of pathogens.</title>
        <authorList>
            <person name="Haridas S."/>
            <person name="Albert R."/>
            <person name="Binder M."/>
            <person name="Bloem J."/>
            <person name="Labutti K."/>
            <person name="Salamov A."/>
            <person name="Andreopoulos B."/>
            <person name="Baker S."/>
            <person name="Barry K."/>
            <person name="Bills G."/>
            <person name="Bluhm B."/>
            <person name="Cannon C."/>
            <person name="Castanera R."/>
            <person name="Culley D."/>
            <person name="Daum C."/>
            <person name="Ezra D."/>
            <person name="Gonzalez J."/>
            <person name="Henrissat B."/>
            <person name="Kuo A."/>
            <person name="Liang C."/>
            <person name="Lipzen A."/>
            <person name="Lutzoni F."/>
            <person name="Magnuson J."/>
            <person name="Mondo S."/>
            <person name="Nolan M."/>
            <person name="Ohm R."/>
            <person name="Pangilinan J."/>
            <person name="Park H.-J."/>
            <person name="Ramirez L."/>
            <person name="Alfaro M."/>
            <person name="Sun H."/>
            <person name="Tritt A."/>
            <person name="Yoshinaga Y."/>
            <person name="Zwiers L.-H."/>
            <person name="Turgeon B."/>
            <person name="Goodwin S."/>
            <person name="Spatafora J."/>
            <person name="Crous P."/>
            <person name="Grigoriev I."/>
        </authorList>
    </citation>
    <scope>NUCLEOTIDE SEQUENCE</scope>
    <source>
        <strain evidence="2">CBS 121410</strain>
    </source>
</reference>
<evidence type="ECO:0000256" key="1">
    <source>
        <dbReference type="SAM" id="MobiDB-lite"/>
    </source>
</evidence>
<feature type="compositionally biased region" description="Basic and acidic residues" evidence="1">
    <location>
        <begin position="84"/>
        <end position="102"/>
    </location>
</feature>
<keyword evidence="3" id="KW-1185">Reference proteome</keyword>
<proteinExistence type="predicted"/>
<feature type="region of interest" description="Disordered" evidence="1">
    <location>
        <begin position="1"/>
        <end position="102"/>
    </location>
</feature>
<comment type="caution">
    <text evidence="2">The sequence shown here is derived from an EMBL/GenBank/DDBJ whole genome shotgun (WGS) entry which is preliminary data.</text>
</comment>
<sequence>MGAAGSSVRDSAFTAQGSSRRLDDTNHHTVQRPNSKQQDSRHQARDGGPSRYSPLDDRSNRIKGNRSTNEEDKVNDDETDAVSDSERSDGGELHESLDQDRPWTVEDATALLDKANKVMKVLEIKLGRRV</sequence>
<organism evidence="2 3">
    <name type="scientific">Saccharata proteae CBS 121410</name>
    <dbReference type="NCBI Taxonomy" id="1314787"/>
    <lineage>
        <taxon>Eukaryota</taxon>
        <taxon>Fungi</taxon>
        <taxon>Dikarya</taxon>
        <taxon>Ascomycota</taxon>
        <taxon>Pezizomycotina</taxon>
        <taxon>Dothideomycetes</taxon>
        <taxon>Dothideomycetes incertae sedis</taxon>
        <taxon>Botryosphaeriales</taxon>
        <taxon>Saccharataceae</taxon>
        <taxon>Saccharata</taxon>
    </lineage>
</organism>
<dbReference type="EMBL" id="ML978734">
    <property type="protein sequence ID" value="KAF2085067.1"/>
    <property type="molecule type" value="Genomic_DNA"/>
</dbReference>
<accession>A0A9P4LUN6</accession>
<gene>
    <name evidence="2" type="ORF">K490DRAFT_68121</name>
</gene>
<dbReference type="Proteomes" id="UP000799776">
    <property type="component" value="Unassembled WGS sequence"/>
</dbReference>
<evidence type="ECO:0000313" key="2">
    <source>
        <dbReference type="EMBL" id="KAF2085067.1"/>
    </source>
</evidence>
<evidence type="ECO:0000313" key="3">
    <source>
        <dbReference type="Proteomes" id="UP000799776"/>
    </source>
</evidence>
<feature type="compositionally biased region" description="Acidic residues" evidence="1">
    <location>
        <begin position="73"/>
        <end position="83"/>
    </location>
</feature>
<name>A0A9P4LUN6_9PEZI</name>